<feature type="transmembrane region" description="Helical" evidence="6">
    <location>
        <begin position="80"/>
        <end position="103"/>
    </location>
</feature>
<evidence type="ECO:0000256" key="4">
    <source>
        <dbReference type="ARBA" id="ARBA00022989"/>
    </source>
</evidence>
<keyword evidence="8" id="KW-1185">Reference proteome</keyword>
<dbReference type="PANTHER" id="PTHR11048">
    <property type="entry name" value="PRENYLTRANSFERASES"/>
    <property type="match status" value="1"/>
</dbReference>
<feature type="transmembrane region" description="Helical" evidence="6">
    <location>
        <begin position="204"/>
        <end position="225"/>
    </location>
</feature>
<sequence length="294" mass="33600">MGEILKLLRPKQWSKNLFIFLPLFFAGQIQDPNLILNCLVTFAAFSFMASAIYGINDVVDVKEDRLHPKKSKRPIASGRISIPVAILISMLLILISFSLIWFYPSTNKVQQLLILGIYLIMNILYCFWLKRVAIIDVMFIAIGFVLRLIIGGMTADIPLTHWIVIMTFLLTLFIGFAKRRDDLILKNNHGITLRKNTNRYNLDFINQVLCLLGGITIVCYIMYTVSPEVIVRFKSPYMYITTVFVLGGIVRYLQLAIVDQNTGSPTEILLKDRFIQGCLALWIASFYLIIYLNG</sequence>
<dbReference type="EMBL" id="WSQA01000002">
    <property type="protein sequence ID" value="MVZ60995.1"/>
    <property type="molecule type" value="Genomic_DNA"/>
</dbReference>
<reference evidence="7 8" key="1">
    <citation type="submission" date="2019-12" db="EMBL/GenBank/DDBJ databases">
        <authorList>
            <person name="Dong K."/>
        </authorList>
    </citation>
    <scope>NUCLEOTIDE SEQUENCE [LARGE SCALE GENOMIC DNA]</scope>
    <source>
        <strain evidence="7 8">JCM 31225</strain>
    </source>
</reference>
<dbReference type="OrthoDB" id="9803632at2"/>
<dbReference type="GO" id="GO:0016757">
    <property type="term" value="F:glycosyltransferase activity"/>
    <property type="evidence" value="ECO:0007669"/>
    <property type="project" value="UniProtKB-KW"/>
</dbReference>
<keyword evidence="5 6" id="KW-0472">Membrane</keyword>
<dbReference type="InterPro" id="IPR044878">
    <property type="entry name" value="UbiA_sf"/>
</dbReference>
<comment type="subcellular location">
    <subcellularLocation>
        <location evidence="1">Membrane</location>
        <topology evidence="1">Multi-pass membrane protein</topology>
    </subcellularLocation>
</comment>
<accession>A0A6N8KU88</accession>
<dbReference type="AlphaFoldDB" id="A0A6N8KU88"/>
<keyword evidence="7" id="KW-0808">Transferase</keyword>
<dbReference type="CDD" id="cd13963">
    <property type="entry name" value="PT_UbiA_2"/>
    <property type="match status" value="1"/>
</dbReference>
<evidence type="ECO:0000256" key="6">
    <source>
        <dbReference type="SAM" id="Phobius"/>
    </source>
</evidence>
<evidence type="ECO:0000256" key="1">
    <source>
        <dbReference type="ARBA" id="ARBA00004141"/>
    </source>
</evidence>
<evidence type="ECO:0000256" key="2">
    <source>
        <dbReference type="ARBA" id="ARBA00022475"/>
    </source>
</evidence>
<dbReference type="InterPro" id="IPR000537">
    <property type="entry name" value="UbiA_prenyltransferase"/>
</dbReference>
<proteinExistence type="predicted"/>
<dbReference type="GO" id="GO:0005886">
    <property type="term" value="C:plasma membrane"/>
    <property type="evidence" value="ECO:0007669"/>
    <property type="project" value="TreeGrafter"/>
</dbReference>
<feature type="transmembrane region" description="Helical" evidence="6">
    <location>
        <begin position="274"/>
        <end position="292"/>
    </location>
</feature>
<dbReference type="GO" id="GO:0009247">
    <property type="term" value="P:glycolipid biosynthetic process"/>
    <property type="evidence" value="ECO:0007669"/>
    <property type="project" value="TreeGrafter"/>
</dbReference>
<dbReference type="RefSeq" id="WP_160367644.1">
    <property type="nucleotide sequence ID" value="NZ_WSQA01000002.1"/>
</dbReference>
<dbReference type="Proteomes" id="UP000435036">
    <property type="component" value="Unassembled WGS sequence"/>
</dbReference>
<organism evidence="7 8">
    <name type="scientific">Sphingobacterium humi</name>
    <dbReference type="NCBI Taxonomy" id="1796905"/>
    <lineage>
        <taxon>Bacteria</taxon>
        <taxon>Pseudomonadati</taxon>
        <taxon>Bacteroidota</taxon>
        <taxon>Sphingobacteriia</taxon>
        <taxon>Sphingobacteriales</taxon>
        <taxon>Sphingobacteriaceae</taxon>
        <taxon>Sphingobacterium</taxon>
    </lineage>
</organism>
<dbReference type="GO" id="GO:0016765">
    <property type="term" value="F:transferase activity, transferring alkyl or aryl (other than methyl) groups"/>
    <property type="evidence" value="ECO:0007669"/>
    <property type="project" value="InterPro"/>
</dbReference>
<evidence type="ECO:0000313" key="8">
    <source>
        <dbReference type="Proteomes" id="UP000435036"/>
    </source>
</evidence>
<evidence type="ECO:0000256" key="5">
    <source>
        <dbReference type="ARBA" id="ARBA00023136"/>
    </source>
</evidence>
<feature type="transmembrane region" description="Helical" evidence="6">
    <location>
        <begin position="237"/>
        <end position="253"/>
    </location>
</feature>
<dbReference type="Gene3D" id="1.10.357.140">
    <property type="entry name" value="UbiA prenyltransferase"/>
    <property type="match status" value="1"/>
</dbReference>
<protein>
    <submittedName>
        <fullName evidence="7">Decaprenyl-phosphate phosphoribosyltransferase</fullName>
        <ecNumber evidence="7">2.4.2.45</ecNumber>
    </submittedName>
</protein>
<feature type="transmembrane region" description="Helical" evidence="6">
    <location>
        <begin position="12"/>
        <end position="28"/>
    </location>
</feature>
<feature type="transmembrane region" description="Helical" evidence="6">
    <location>
        <begin position="159"/>
        <end position="177"/>
    </location>
</feature>
<evidence type="ECO:0000313" key="7">
    <source>
        <dbReference type="EMBL" id="MVZ60995.1"/>
    </source>
</evidence>
<keyword evidence="4 6" id="KW-1133">Transmembrane helix</keyword>
<feature type="transmembrane region" description="Helical" evidence="6">
    <location>
        <begin position="134"/>
        <end position="153"/>
    </location>
</feature>
<dbReference type="InterPro" id="IPR039653">
    <property type="entry name" value="Prenyltransferase"/>
</dbReference>
<name>A0A6N8KU88_9SPHI</name>
<dbReference type="PANTHER" id="PTHR11048:SF5">
    <property type="entry name" value="DECAPRENYL-PHOSPHATE PHOSPHORIBOSYLTRANSFERASE"/>
    <property type="match status" value="1"/>
</dbReference>
<feature type="transmembrane region" description="Helical" evidence="6">
    <location>
        <begin position="109"/>
        <end position="127"/>
    </location>
</feature>
<keyword evidence="3 6" id="KW-0812">Transmembrane</keyword>
<feature type="transmembrane region" description="Helical" evidence="6">
    <location>
        <begin position="34"/>
        <end position="59"/>
    </location>
</feature>
<dbReference type="EC" id="2.4.2.45" evidence="7"/>
<gene>
    <name evidence="7" type="ORF">GQF63_03065</name>
</gene>
<keyword evidence="7" id="KW-0328">Glycosyltransferase</keyword>
<dbReference type="NCBIfam" id="NF008978">
    <property type="entry name" value="PRK12324.1-4"/>
    <property type="match status" value="1"/>
</dbReference>
<keyword evidence="2" id="KW-1003">Cell membrane</keyword>
<evidence type="ECO:0000256" key="3">
    <source>
        <dbReference type="ARBA" id="ARBA00022692"/>
    </source>
</evidence>
<comment type="caution">
    <text evidence="7">The sequence shown here is derived from an EMBL/GenBank/DDBJ whole genome shotgun (WGS) entry which is preliminary data.</text>
</comment>
<dbReference type="Pfam" id="PF01040">
    <property type="entry name" value="UbiA"/>
    <property type="match status" value="1"/>
</dbReference>